<evidence type="ECO:0000313" key="4">
    <source>
        <dbReference type="Proteomes" id="UP000007881"/>
    </source>
</evidence>
<evidence type="ECO:0008006" key="5">
    <source>
        <dbReference type="Google" id="ProtNLM"/>
    </source>
</evidence>
<evidence type="ECO:0000256" key="2">
    <source>
        <dbReference type="SAM" id="Phobius"/>
    </source>
</evidence>
<keyword evidence="4" id="KW-1185">Reference proteome</keyword>
<keyword evidence="2" id="KW-0472">Membrane</keyword>
<feature type="region of interest" description="Disordered" evidence="1">
    <location>
        <begin position="228"/>
        <end position="255"/>
    </location>
</feature>
<dbReference type="AlphaFoldDB" id="I0ID75"/>
<dbReference type="EMBL" id="AP012338">
    <property type="protein sequence ID" value="BAM03213.1"/>
    <property type="molecule type" value="Genomic_DNA"/>
</dbReference>
<keyword evidence="2" id="KW-0812">Transmembrane</keyword>
<feature type="transmembrane region" description="Helical" evidence="2">
    <location>
        <begin position="188"/>
        <end position="209"/>
    </location>
</feature>
<reference evidence="3 4" key="1">
    <citation type="submission" date="2012-02" db="EMBL/GenBank/DDBJ databases">
        <title>Complete genome sequence of Phycisphaera mikurensis NBRC 102666.</title>
        <authorList>
            <person name="Ankai A."/>
            <person name="Hosoyama A."/>
            <person name="Terui Y."/>
            <person name="Sekine M."/>
            <person name="Fukai R."/>
            <person name="Kato Y."/>
            <person name="Nakamura S."/>
            <person name="Yamada-Narita S."/>
            <person name="Kawakoshi A."/>
            <person name="Fukunaga Y."/>
            <person name="Yamazaki S."/>
            <person name="Fujita N."/>
        </authorList>
    </citation>
    <scope>NUCLEOTIDE SEQUENCE [LARGE SCALE GENOMIC DNA]</scope>
    <source>
        <strain evidence="4">NBRC 102666 / KCTC 22515 / FYK2301M01</strain>
    </source>
</reference>
<gene>
    <name evidence="3" type="ordered locus">PSMK_10540</name>
</gene>
<dbReference type="HOGENOM" id="CLU_1089290_0_0_0"/>
<name>I0ID75_PHYMF</name>
<organism evidence="3 4">
    <name type="scientific">Phycisphaera mikurensis (strain NBRC 102666 / KCTC 22515 / FYK2301M01)</name>
    <dbReference type="NCBI Taxonomy" id="1142394"/>
    <lineage>
        <taxon>Bacteria</taxon>
        <taxon>Pseudomonadati</taxon>
        <taxon>Planctomycetota</taxon>
        <taxon>Phycisphaerae</taxon>
        <taxon>Phycisphaerales</taxon>
        <taxon>Phycisphaeraceae</taxon>
        <taxon>Phycisphaera</taxon>
    </lineage>
</organism>
<feature type="transmembrane region" description="Helical" evidence="2">
    <location>
        <begin position="108"/>
        <end position="133"/>
    </location>
</feature>
<accession>I0ID75</accession>
<evidence type="ECO:0000313" key="3">
    <source>
        <dbReference type="EMBL" id="BAM03213.1"/>
    </source>
</evidence>
<dbReference type="KEGG" id="phm:PSMK_10540"/>
<protein>
    <recommendedName>
        <fullName evidence="5">Yip1 domain-containing protein</fullName>
    </recommendedName>
</protein>
<proteinExistence type="predicted"/>
<dbReference type="STRING" id="1142394.PSMK_10540"/>
<feature type="transmembrane region" description="Helical" evidence="2">
    <location>
        <begin position="145"/>
        <end position="168"/>
    </location>
</feature>
<evidence type="ECO:0000256" key="1">
    <source>
        <dbReference type="SAM" id="MobiDB-lite"/>
    </source>
</evidence>
<sequence>MLCEACGYTLASDRRSPRPVACPECGLDAAASDGAARTGPPWARRMAASTFLQTAGGLLRGPRGFYARLDPAAAGLPPRLYLLANATAIGCVWSLTEKLWFGRPPVLAWGHGMVAAQAVVALTYLEVLGVALFSRVRGWRVPLALAEKVACYAAPGWLPGVVIALAVGRVAQNGGLGRTLARITGDPLLGVTLGPAALILAALLVVLPFESLVYRGVRAVRFANTRGAAGRPATPRRPPPATGPGGCGDASAASG</sequence>
<dbReference type="Proteomes" id="UP000007881">
    <property type="component" value="Chromosome"/>
</dbReference>
<keyword evidence="2" id="KW-1133">Transmembrane helix</keyword>